<dbReference type="PANTHER" id="PTHR47718:SF7">
    <property type="entry name" value="PROTEIN FAR1-RELATED SEQUENCE"/>
    <property type="match status" value="1"/>
</dbReference>
<evidence type="ECO:0000259" key="2">
    <source>
        <dbReference type="Pfam" id="PF03101"/>
    </source>
</evidence>
<dbReference type="Proteomes" id="UP001177003">
    <property type="component" value="Chromosome 3"/>
</dbReference>
<feature type="region of interest" description="Disordered" evidence="1">
    <location>
        <begin position="1"/>
        <end position="22"/>
    </location>
</feature>
<name>A0AA35YLA7_LACSI</name>
<feature type="compositionally biased region" description="Basic and acidic residues" evidence="1">
    <location>
        <begin position="1"/>
        <end position="11"/>
    </location>
</feature>
<proteinExistence type="predicted"/>
<accession>A0AA35YLA7</accession>
<feature type="compositionally biased region" description="Basic residues" evidence="1">
    <location>
        <begin position="12"/>
        <end position="22"/>
    </location>
</feature>
<dbReference type="Pfam" id="PF03101">
    <property type="entry name" value="FAR1"/>
    <property type="match status" value="1"/>
</dbReference>
<feature type="region of interest" description="Disordered" evidence="1">
    <location>
        <begin position="60"/>
        <end position="81"/>
    </location>
</feature>
<feature type="domain" description="FAR1" evidence="2">
    <location>
        <begin position="4"/>
        <end position="49"/>
    </location>
</feature>
<dbReference type="InterPro" id="IPR004330">
    <property type="entry name" value="FAR1_DNA_bnd_dom"/>
</dbReference>
<dbReference type="EMBL" id="OX465079">
    <property type="protein sequence ID" value="CAI9276016.1"/>
    <property type="molecule type" value="Genomic_DNA"/>
</dbReference>
<dbReference type="AlphaFoldDB" id="A0AA35YLA7"/>
<reference evidence="3" key="1">
    <citation type="submission" date="2023-04" db="EMBL/GenBank/DDBJ databases">
        <authorList>
            <person name="Vijverberg K."/>
            <person name="Xiong W."/>
            <person name="Schranz E."/>
        </authorList>
    </citation>
    <scope>NUCLEOTIDE SEQUENCE</scope>
</reference>
<sequence>MDKNDSSENEKKRRRDVRTRCQGKLRITRQEDGKWLVDSFNDTHNHDLTMTPTKVMKHRSHSSFHHSIEVESQRAVEEDEDFKTMNSRPILSSVHPIEVEAGQCYTRKMFDTFKKEWTEAITNLTHETIGKTIEESTYRVGQLDVDKKYWRSVTFRSLD</sequence>
<feature type="compositionally biased region" description="Basic and acidic residues" evidence="1">
    <location>
        <begin position="66"/>
        <end position="76"/>
    </location>
</feature>
<evidence type="ECO:0000313" key="3">
    <source>
        <dbReference type="EMBL" id="CAI9276016.1"/>
    </source>
</evidence>
<protein>
    <recommendedName>
        <fullName evidence="2">FAR1 domain-containing protein</fullName>
    </recommendedName>
</protein>
<dbReference type="PANTHER" id="PTHR47718">
    <property type="entry name" value="OS01G0519700 PROTEIN"/>
    <property type="match status" value="1"/>
</dbReference>
<organism evidence="3 4">
    <name type="scientific">Lactuca saligna</name>
    <name type="common">Willowleaf lettuce</name>
    <dbReference type="NCBI Taxonomy" id="75948"/>
    <lineage>
        <taxon>Eukaryota</taxon>
        <taxon>Viridiplantae</taxon>
        <taxon>Streptophyta</taxon>
        <taxon>Embryophyta</taxon>
        <taxon>Tracheophyta</taxon>
        <taxon>Spermatophyta</taxon>
        <taxon>Magnoliopsida</taxon>
        <taxon>eudicotyledons</taxon>
        <taxon>Gunneridae</taxon>
        <taxon>Pentapetalae</taxon>
        <taxon>asterids</taxon>
        <taxon>campanulids</taxon>
        <taxon>Asterales</taxon>
        <taxon>Asteraceae</taxon>
        <taxon>Cichorioideae</taxon>
        <taxon>Cichorieae</taxon>
        <taxon>Lactucinae</taxon>
        <taxon>Lactuca</taxon>
    </lineage>
</organism>
<keyword evidence="4" id="KW-1185">Reference proteome</keyword>
<evidence type="ECO:0000256" key="1">
    <source>
        <dbReference type="SAM" id="MobiDB-lite"/>
    </source>
</evidence>
<evidence type="ECO:0000313" key="4">
    <source>
        <dbReference type="Proteomes" id="UP001177003"/>
    </source>
</evidence>
<gene>
    <name evidence="3" type="ORF">LSALG_LOCUS16025</name>
</gene>